<evidence type="ECO:0000313" key="5">
    <source>
        <dbReference type="EMBL" id="NJQ05423.1"/>
    </source>
</evidence>
<dbReference type="SUPFAM" id="SSF48008">
    <property type="entry name" value="GntR ligand-binding domain-like"/>
    <property type="match status" value="1"/>
</dbReference>
<dbReference type="Pfam" id="PF07729">
    <property type="entry name" value="FCD"/>
    <property type="match status" value="1"/>
</dbReference>
<dbReference type="Gene3D" id="1.10.10.10">
    <property type="entry name" value="Winged helix-like DNA-binding domain superfamily/Winged helix DNA-binding domain"/>
    <property type="match status" value="1"/>
</dbReference>
<dbReference type="SMART" id="SM00895">
    <property type="entry name" value="FCD"/>
    <property type="match status" value="1"/>
</dbReference>
<name>A0A7X6CZS2_9ACTN</name>
<evidence type="ECO:0000259" key="4">
    <source>
        <dbReference type="PROSITE" id="PS50949"/>
    </source>
</evidence>
<evidence type="ECO:0000313" key="6">
    <source>
        <dbReference type="Proteomes" id="UP000578686"/>
    </source>
</evidence>
<gene>
    <name evidence="5" type="ORF">HCN56_07495</name>
</gene>
<dbReference type="GO" id="GO:0003677">
    <property type="term" value="F:DNA binding"/>
    <property type="evidence" value="ECO:0007669"/>
    <property type="project" value="UniProtKB-KW"/>
</dbReference>
<sequence length="226" mass="24953">MTLDRPVSRTLLSEEVFHRLRDSIVRGELEPGEKVKDSELAARLGLSRTPVREALSRLAEIGLVEARPGVWTRVTPLDRRNVTHTLDVLRSLDRLAVETAVPRLTATQLDAMREANRAFCRAVGAEDTAGAVEADDRFHGVLFTAADNPVLRRLAAQLHPQVHRILHRKFTTLLGGRNTIDHHEALIALCAAGRAAEAAELSAAHWSELGNHISHLFDTEQLGDRA</sequence>
<keyword evidence="2" id="KW-0238">DNA-binding</keyword>
<dbReference type="SMART" id="SM00345">
    <property type="entry name" value="HTH_GNTR"/>
    <property type="match status" value="1"/>
</dbReference>
<dbReference type="InterPro" id="IPR036388">
    <property type="entry name" value="WH-like_DNA-bd_sf"/>
</dbReference>
<dbReference type="RefSeq" id="WP_167968708.1">
    <property type="nucleotide sequence ID" value="NZ_BHZG01000242.1"/>
</dbReference>
<dbReference type="GO" id="GO:0003700">
    <property type="term" value="F:DNA-binding transcription factor activity"/>
    <property type="evidence" value="ECO:0007669"/>
    <property type="project" value="InterPro"/>
</dbReference>
<dbReference type="PANTHER" id="PTHR43537:SF5">
    <property type="entry name" value="UXU OPERON TRANSCRIPTIONAL REGULATOR"/>
    <property type="match status" value="1"/>
</dbReference>
<evidence type="ECO:0000256" key="3">
    <source>
        <dbReference type="ARBA" id="ARBA00023163"/>
    </source>
</evidence>
<feature type="domain" description="HTH gntR-type" evidence="4">
    <location>
        <begin position="10"/>
        <end position="77"/>
    </location>
</feature>
<reference evidence="5 6" key="1">
    <citation type="submission" date="2020-03" db="EMBL/GenBank/DDBJ databases">
        <title>Draft genome of Streptomyces sp. ventii, isolated from the Axial Seamount in the Pacific Ocean, and resequencing of the two type strains Streptomyces lonarensis strain NCL 716 and Streptomyces bohaiensis strain 11A07.</title>
        <authorList>
            <person name="Loughran R.M."/>
            <person name="Pfannmuller K.M."/>
            <person name="Wasson B.J."/>
            <person name="Deadmond M.C."/>
            <person name="Paddock B.E."/>
            <person name="Koyack M.J."/>
            <person name="Gallegos D.A."/>
            <person name="Mitchell E.A."/>
            <person name="Ushijima B."/>
            <person name="Saw J.H."/>
            <person name="Mcphail K.L."/>
            <person name="Videau P."/>
        </authorList>
    </citation>
    <scope>NUCLEOTIDE SEQUENCE [LARGE SCALE GENOMIC DNA]</scope>
    <source>
        <strain evidence="5 6">NCL716</strain>
    </source>
</reference>
<dbReference type="PROSITE" id="PS50949">
    <property type="entry name" value="HTH_GNTR"/>
    <property type="match status" value="1"/>
</dbReference>
<comment type="caution">
    <text evidence="5">The sequence shown here is derived from an EMBL/GenBank/DDBJ whole genome shotgun (WGS) entry which is preliminary data.</text>
</comment>
<accession>A0A7X6CZS2</accession>
<proteinExistence type="predicted"/>
<dbReference type="InterPro" id="IPR011711">
    <property type="entry name" value="GntR_C"/>
</dbReference>
<dbReference type="PRINTS" id="PR00035">
    <property type="entry name" value="HTHGNTR"/>
</dbReference>
<dbReference type="InterPro" id="IPR008920">
    <property type="entry name" value="TF_FadR/GntR_C"/>
</dbReference>
<evidence type="ECO:0000256" key="1">
    <source>
        <dbReference type="ARBA" id="ARBA00023015"/>
    </source>
</evidence>
<dbReference type="AlphaFoldDB" id="A0A7X6CZS2"/>
<protein>
    <submittedName>
        <fullName evidence="5">GntR family transcriptional regulator</fullName>
    </submittedName>
</protein>
<dbReference type="EMBL" id="JAAVJD010000036">
    <property type="protein sequence ID" value="NJQ05423.1"/>
    <property type="molecule type" value="Genomic_DNA"/>
</dbReference>
<dbReference type="Proteomes" id="UP000578686">
    <property type="component" value="Unassembled WGS sequence"/>
</dbReference>
<dbReference type="PANTHER" id="PTHR43537">
    <property type="entry name" value="TRANSCRIPTIONAL REGULATOR, GNTR FAMILY"/>
    <property type="match status" value="1"/>
</dbReference>
<keyword evidence="3" id="KW-0804">Transcription</keyword>
<dbReference type="CDD" id="cd07377">
    <property type="entry name" value="WHTH_GntR"/>
    <property type="match status" value="1"/>
</dbReference>
<dbReference type="InterPro" id="IPR000524">
    <property type="entry name" value="Tscrpt_reg_HTH_GntR"/>
</dbReference>
<dbReference type="Pfam" id="PF00392">
    <property type="entry name" value="GntR"/>
    <property type="match status" value="1"/>
</dbReference>
<dbReference type="SUPFAM" id="SSF46785">
    <property type="entry name" value="Winged helix' DNA-binding domain"/>
    <property type="match status" value="1"/>
</dbReference>
<dbReference type="InterPro" id="IPR036390">
    <property type="entry name" value="WH_DNA-bd_sf"/>
</dbReference>
<evidence type="ECO:0000256" key="2">
    <source>
        <dbReference type="ARBA" id="ARBA00023125"/>
    </source>
</evidence>
<dbReference type="Gene3D" id="1.20.120.530">
    <property type="entry name" value="GntR ligand-binding domain-like"/>
    <property type="match status" value="1"/>
</dbReference>
<keyword evidence="6" id="KW-1185">Reference proteome</keyword>
<keyword evidence="1" id="KW-0805">Transcription regulation</keyword>
<organism evidence="5 6">
    <name type="scientific">Streptomyces lonarensis</name>
    <dbReference type="NCBI Taxonomy" id="700599"/>
    <lineage>
        <taxon>Bacteria</taxon>
        <taxon>Bacillati</taxon>
        <taxon>Actinomycetota</taxon>
        <taxon>Actinomycetes</taxon>
        <taxon>Kitasatosporales</taxon>
        <taxon>Streptomycetaceae</taxon>
        <taxon>Streptomyces</taxon>
    </lineage>
</organism>